<dbReference type="EMBL" id="DSXR01000084">
    <property type="protein sequence ID" value="HGS87627.1"/>
    <property type="molecule type" value="Genomic_DNA"/>
</dbReference>
<dbReference type="PROSITE" id="PS50837">
    <property type="entry name" value="NACHT"/>
    <property type="match status" value="1"/>
</dbReference>
<organism evidence="2">
    <name type="scientific">Bellilinea caldifistulae</name>
    <dbReference type="NCBI Taxonomy" id="360411"/>
    <lineage>
        <taxon>Bacteria</taxon>
        <taxon>Bacillati</taxon>
        <taxon>Chloroflexota</taxon>
        <taxon>Anaerolineae</taxon>
        <taxon>Anaerolineales</taxon>
        <taxon>Anaerolineaceae</taxon>
        <taxon>Bellilinea</taxon>
    </lineage>
</organism>
<proteinExistence type="predicted"/>
<protein>
    <submittedName>
        <fullName evidence="2">ATP-binding protein</fullName>
    </submittedName>
</protein>
<evidence type="ECO:0000259" key="1">
    <source>
        <dbReference type="PROSITE" id="PS50837"/>
    </source>
</evidence>
<feature type="domain" description="NACHT" evidence="1">
    <location>
        <begin position="239"/>
        <end position="377"/>
    </location>
</feature>
<accession>A0A7C4Q263</accession>
<dbReference type="SUPFAM" id="SSF52540">
    <property type="entry name" value="P-loop containing nucleoside triphosphate hydrolases"/>
    <property type="match status" value="1"/>
</dbReference>
<dbReference type="AlphaFoldDB" id="A0A7C4Q263"/>
<reference evidence="2" key="1">
    <citation type="journal article" date="2020" name="mSystems">
        <title>Genome- and Community-Level Interaction Insights into Carbon Utilization and Element Cycling Functions of Hydrothermarchaeota in Hydrothermal Sediment.</title>
        <authorList>
            <person name="Zhou Z."/>
            <person name="Liu Y."/>
            <person name="Xu W."/>
            <person name="Pan J."/>
            <person name="Luo Z.H."/>
            <person name="Li M."/>
        </authorList>
    </citation>
    <scope>NUCLEOTIDE SEQUENCE [LARGE SCALE GENOMIC DNA]</scope>
    <source>
        <strain evidence="2">SpSt-556</strain>
    </source>
</reference>
<evidence type="ECO:0000313" key="2">
    <source>
        <dbReference type="EMBL" id="HGS87627.1"/>
    </source>
</evidence>
<dbReference type="InterPro" id="IPR038461">
    <property type="entry name" value="Schlafen_AlbA_2_dom_sf"/>
</dbReference>
<dbReference type="InterPro" id="IPR007111">
    <property type="entry name" value="NACHT_NTPase"/>
</dbReference>
<dbReference type="InterPro" id="IPR007421">
    <property type="entry name" value="Schlafen_AlbA_2_dom"/>
</dbReference>
<dbReference type="Pfam" id="PF04326">
    <property type="entry name" value="SLFN_AlbA_2"/>
    <property type="match status" value="1"/>
</dbReference>
<name>A0A7C4Q263_9CHLR</name>
<dbReference type="Pfam" id="PF05729">
    <property type="entry name" value="NACHT"/>
    <property type="match status" value="1"/>
</dbReference>
<gene>
    <name evidence="2" type="ORF">ENT17_08410</name>
</gene>
<keyword evidence="2" id="KW-0067">ATP-binding</keyword>
<dbReference type="Gene3D" id="3.40.50.300">
    <property type="entry name" value="P-loop containing nucleotide triphosphate hydrolases"/>
    <property type="match status" value="1"/>
</dbReference>
<keyword evidence="2" id="KW-0547">Nucleotide-binding</keyword>
<dbReference type="Gene3D" id="3.30.950.30">
    <property type="entry name" value="Schlafen, AAA domain"/>
    <property type="match status" value="1"/>
</dbReference>
<comment type="caution">
    <text evidence="2">The sequence shown here is derived from an EMBL/GenBank/DDBJ whole genome shotgun (WGS) entry which is preliminary data.</text>
</comment>
<dbReference type="GO" id="GO:0005524">
    <property type="term" value="F:ATP binding"/>
    <property type="evidence" value="ECO:0007669"/>
    <property type="project" value="UniProtKB-KW"/>
</dbReference>
<dbReference type="InterPro" id="IPR027417">
    <property type="entry name" value="P-loop_NTPase"/>
</dbReference>
<sequence length="660" mass="77657">MDRPGCPLGRVDYPQRLRRCPMECDESFRRKITQQEGLLFDRKAYVELWDDRRKASFIKDIIALANTSRFTGKESELILGVNDYGIIHGINDMLPRCGGSVDGLKRKIKDEIINFIEPHLIVGLEAVNCDGHLILSVKIPALPTENPFKVKKDLHQIEKGQCWIRSGESNTELIPEMERFYLPYTKCPYISPEQWKSYFTLLQERHQKSIKIEGYQELLTPNGKEVIKEIQDFLDSNKKVLVLIGEAAIGKTTILERFAYGRAESLEGDIRNQENFKRFYHPFGFIPIFVSLRDMCLQEIRQLENLLVNRLCEGLRFLDNRPEELYRLFENQEYHFVALLDGIDELFNEQARRQFIRVLEDMTRRYPELKFILATRPPLPSFADEYRSEIIEIKIQPFTREQIRKYIEVHCDTESLEKIESWIYSDEELTQICSIPFYLETALPEIIGEYRSGEEDIAENVVINSEQAYTRNKEEEETSPNDIDTLNLVHTEELTLDQPIEERTEVPVSEIFLSEEQDIRVGVMLDRIYWKAWIRETQKRNYPPQTTRSFWNETEELAIKVDLGGPISQRIIKRVMGENARSFCISLSVLTEKEDFRTVRFFTNLTHVIFAANYLRELIGENQRSFRRTLYKLSENFREKLIPVLKELSPDFYMLNSQEE</sequence>